<dbReference type="PANTHER" id="PTHR24201">
    <property type="entry name" value="ANK_REP_REGION DOMAIN-CONTAINING PROTEIN"/>
    <property type="match status" value="1"/>
</dbReference>
<dbReference type="Proteomes" id="UP000002279">
    <property type="component" value="Unplaced"/>
</dbReference>
<dbReference type="GO" id="GO:0032154">
    <property type="term" value="C:cleavage furrow"/>
    <property type="evidence" value="ECO:0007669"/>
    <property type="project" value="Ensembl"/>
</dbReference>
<dbReference type="PANTHER" id="PTHR24201:SF15">
    <property type="entry name" value="ANKYRIN REPEAT DOMAIN-CONTAINING PROTEIN 66"/>
    <property type="match status" value="1"/>
</dbReference>
<dbReference type="InterPro" id="IPR029048">
    <property type="entry name" value="HSP70_C_sf"/>
</dbReference>
<protein>
    <submittedName>
        <fullName evidence="5">Ankyrin repeat domain 45</fullName>
    </submittedName>
</protein>
<evidence type="ECO:0000256" key="2">
    <source>
        <dbReference type="ARBA" id="ARBA00023043"/>
    </source>
</evidence>
<evidence type="ECO:0000256" key="3">
    <source>
        <dbReference type="PROSITE-ProRule" id="PRU00023"/>
    </source>
</evidence>
<evidence type="ECO:0000256" key="4">
    <source>
        <dbReference type="SAM" id="MobiDB-lite"/>
    </source>
</evidence>
<dbReference type="Pfam" id="PF12796">
    <property type="entry name" value="Ank_2"/>
    <property type="match status" value="1"/>
</dbReference>
<evidence type="ECO:0000313" key="6">
    <source>
        <dbReference type="Proteomes" id="UP000002279"/>
    </source>
</evidence>
<dbReference type="GO" id="GO:0005813">
    <property type="term" value="C:centrosome"/>
    <property type="evidence" value="ECO:0007669"/>
    <property type="project" value="Ensembl"/>
</dbReference>
<dbReference type="InterPro" id="IPR050776">
    <property type="entry name" value="Ank_Repeat/CDKN_Inhibitor"/>
</dbReference>
<gene>
    <name evidence="5" type="primary">ANKRD45</name>
</gene>
<dbReference type="SUPFAM" id="SSF48403">
    <property type="entry name" value="Ankyrin repeat"/>
    <property type="match status" value="1"/>
</dbReference>
<dbReference type="Gene3D" id="1.20.1270.10">
    <property type="match status" value="1"/>
</dbReference>
<dbReference type="GeneTree" id="ENSGT00390000008829"/>
<dbReference type="SMART" id="SM00248">
    <property type="entry name" value="ANK"/>
    <property type="match status" value="3"/>
</dbReference>
<dbReference type="Bgee" id="ENSOANG00000041380">
    <property type="expression patterns" value="Expressed in brain and 8 other cell types or tissues"/>
</dbReference>
<dbReference type="InterPro" id="IPR036770">
    <property type="entry name" value="Ankyrin_rpt-contain_sf"/>
</dbReference>
<feature type="repeat" description="ANK" evidence="3">
    <location>
        <begin position="103"/>
        <end position="135"/>
    </location>
</feature>
<dbReference type="AlphaFoldDB" id="A0A6I8PC60"/>
<dbReference type="PROSITE" id="PS50297">
    <property type="entry name" value="ANK_REP_REGION"/>
    <property type="match status" value="1"/>
</dbReference>
<reference evidence="5" key="1">
    <citation type="submission" date="2025-08" db="UniProtKB">
        <authorList>
            <consortium name="Ensembl"/>
        </authorList>
    </citation>
    <scope>IDENTIFICATION</scope>
    <source>
        <strain evidence="5">Glennie</strain>
    </source>
</reference>
<dbReference type="Ensembl" id="ENSOANT00000061125.1">
    <property type="protein sequence ID" value="ENSOANP00000050310.1"/>
    <property type="gene ID" value="ENSOANG00000041380.1"/>
</dbReference>
<dbReference type="GO" id="GO:0030496">
    <property type="term" value="C:midbody"/>
    <property type="evidence" value="ECO:0007669"/>
    <property type="project" value="Ensembl"/>
</dbReference>
<keyword evidence="2 3" id="KW-0040">ANK repeat</keyword>
<dbReference type="InterPro" id="IPR002110">
    <property type="entry name" value="Ankyrin_rpt"/>
</dbReference>
<evidence type="ECO:0000313" key="5">
    <source>
        <dbReference type="Ensembl" id="ENSOANP00000050310.1"/>
    </source>
</evidence>
<feature type="repeat" description="ANK" evidence="3">
    <location>
        <begin position="136"/>
        <end position="168"/>
    </location>
</feature>
<dbReference type="InParanoid" id="A0A6I8PC60"/>
<reference evidence="5" key="2">
    <citation type="submission" date="2025-09" db="UniProtKB">
        <authorList>
            <consortium name="Ensembl"/>
        </authorList>
    </citation>
    <scope>IDENTIFICATION</scope>
    <source>
        <strain evidence="5">Glennie</strain>
    </source>
</reference>
<keyword evidence="1" id="KW-0677">Repeat</keyword>
<feature type="region of interest" description="Disordered" evidence="4">
    <location>
        <begin position="29"/>
        <end position="62"/>
    </location>
</feature>
<dbReference type="GO" id="GO:0005829">
    <property type="term" value="C:cytosol"/>
    <property type="evidence" value="ECO:0007669"/>
    <property type="project" value="Ensembl"/>
</dbReference>
<name>A0A6I8PC60_ORNAN</name>
<sequence length="281" mass="31213">MDSQSQKGQTSSQSIRLHSLLSLPKLLLEAMESIEPQEPPQPLESPNPATSEESKEPKELADWNPLLKPVLTGDVEGLQKIFEDAEEPHQGEAMQLLLEQDVAGRDLLYAACMAGQSEVIRALAKYGVNLNEKTARGYSLLHCAAAWGRLETLKTLVDLDVDIEALNFQGENAQDVAARYSQVECVEFLKWADAKLALKRNIAKIQATMADTEKVQGKLNKEDKNTALNACRAKADWLETHKESSIQEVLEQKQQLDDIVQPIFLKIFAPRPVKSAKSVIN</sequence>
<organism evidence="5 6">
    <name type="scientific">Ornithorhynchus anatinus</name>
    <name type="common">Duckbill platypus</name>
    <dbReference type="NCBI Taxonomy" id="9258"/>
    <lineage>
        <taxon>Eukaryota</taxon>
        <taxon>Metazoa</taxon>
        <taxon>Chordata</taxon>
        <taxon>Craniata</taxon>
        <taxon>Vertebrata</taxon>
        <taxon>Euteleostomi</taxon>
        <taxon>Mammalia</taxon>
        <taxon>Monotremata</taxon>
        <taxon>Ornithorhynchidae</taxon>
        <taxon>Ornithorhynchus</taxon>
    </lineage>
</organism>
<dbReference type="PROSITE" id="PS50088">
    <property type="entry name" value="ANK_REPEAT"/>
    <property type="match status" value="2"/>
</dbReference>
<dbReference type="OMA" id="ATPRKFW"/>
<accession>A0A6I8PC60</accession>
<evidence type="ECO:0000256" key="1">
    <source>
        <dbReference type="ARBA" id="ARBA00022737"/>
    </source>
</evidence>
<dbReference type="FunCoup" id="A0A6I8PC60">
    <property type="interactions" value="3"/>
</dbReference>
<dbReference type="SUPFAM" id="SSF100934">
    <property type="entry name" value="Heat shock protein 70kD (HSP70), C-terminal subdomain"/>
    <property type="match status" value="1"/>
</dbReference>
<feature type="compositionally biased region" description="Basic and acidic residues" evidence="4">
    <location>
        <begin position="52"/>
        <end position="61"/>
    </location>
</feature>
<dbReference type="Gene3D" id="1.25.40.20">
    <property type="entry name" value="Ankyrin repeat-containing domain"/>
    <property type="match status" value="1"/>
</dbReference>
<keyword evidence="6" id="KW-1185">Reference proteome</keyword>
<dbReference type="GO" id="GO:0008283">
    <property type="term" value="P:cell population proliferation"/>
    <property type="evidence" value="ECO:0007669"/>
    <property type="project" value="Ensembl"/>
</dbReference>
<proteinExistence type="predicted"/>